<gene>
    <name evidence="10" type="ORF">RD792_016811</name>
</gene>
<evidence type="ECO:0000256" key="4">
    <source>
        <dbReference type="ARBA" id="ARBA00022692"/>
    </source>
</evidence>
<evidence type="ECO:0000313" key="10">
    <source>
        <dbReference type="EMBL" id="KAK4477576.1"/>
    </source>
</evidence>
<keyword evidence="8 9" id="KW-0472">Membrane</keyword>
<evidence type="ECO:0000256" key="1">
    <source>
        <dbReference type="ARBA" id="ARBA00004141"/>
    </source>
</evidence>
<accession>A0ABR0CM90</accession>
<keyword evidence="11" id="KW-1185">Reference proteome</keyword>
<evidence type="ECO:0000313" key="11">
    <source>
        <dbReference type="Proteomes" id="UP001291926"/>
    </source>
</evidence>
<evidence type="ECO:0000256" key="5">
    <source>
        <dbReference type="ARBA" id="ARBA00022741"/>
    </source>
</evidence>
<comment type="similarity">
    <text evidence="2">Belongs to the plant ureide permease (TC 2.A.7.19) family.</text>
</comment>
<evidence type="ECO:0000256" key="3">
    <source>
        <dbReference type="ARBA" id="ARBA00022448"/>
    </source>
</evidence>
<dbReference type="Proteomes" id="UP001291926">
    <property type="component" value="Unassembled WGS sequence"/>
</dbReference>
<keyword evidence="3" id="KW-0813">Transport</keyword>
<dbReference type="PANTHER" id="PTHR31081">
    <property type="entry name" value="UREIDE PERMEASE 1-RELATED-RELATED"/>
    <property type="match status" value="1"/>
</dbReference>
<organism evidence="10 11">
    <name type="scientific">Penstemon davidsonii</name>
    <dbReference type="NCBI Taxonomy" id="160366"/>
    <lineage>
        <taxon>Eukaryota</taxon>
        <taxon>Viridiplantae</taxon>
        <taxon>Streptophyta</taxon>
        <taxon>Embryophyta</taxon>
        <taxon>Tracheophyta</taxon>
        <taxon>Spermatophyta</taxon>
        <taxon>Magnoliopsida</taxon>
        <taxon>eudicotyledons</taxon>
        <taxon>Gunneridae</taxon>
        <taxon>Pentapetalae</taxon>
        <taxon>asterids</taxon>
        <taxon>lamiids</taxon>
        <taxon>Lamiales</taxon>
        <taxon>Plantaginaceae</taxon>
        <taxon>Cheloneae</taxon>
        <taxon>Penstemon</taxon>
    </lineage>
</organism>
<dbReference type="InterPro" id="IPR009834">
    <property type="entry name" value="Ureide_permease"/>
</dbReference>
<dbReference type="PANTHER" id="PTHR31081:SF18">
    <property type="entry name" value="UREIDE PERMEASE 2-LIKE ISOFORM X1"/>
    <property type="match status" value="1"/>
</dbReference>
<reference evidence="10 11" key="1">
    <citation type="journal article" date="2023" name="bioRxiv">
        <title>Genome report: Whole genome sequence and annotation of Penstemon davidsonii.</title>
        <authorList>
            <person name="Ostevik K.L."/>
            <person name="Alabady M."/>
            <person name="Zhang M."/>
            <person name="Rausher M.D."/>
        </authorList>
    </citation>
    <scope>NUCLEOTIDE SEQUENCE [LARGE SCALE GENOMIC DNA]</scope>
    <source>
        <strain evidence="10">DNT005</strain>
        <tissue evidence="10">Whole leaf</tissue>
    </source>
</reference>
<sequence length="208" mass="23284">MVMIRAMLLPNHGQPVPYIDDMKDAEDVYNEEDKTSVGSAEYLVEVENNRAVKVERNFLNATIIYFKQVFGKTIWLGLSVTFFGGVCYSLFSPALNLATNDQFHMVRRGVPHLVAFFYFSLSFFIIAIILNITFLYQPVRNIPKSSMKSYLNDWNGRNWALLAGVMCGLGNGLQFMGGQAAGYAAADCVQALLHILGHTMSLRVPEIV</sequence>
<keyword evidence="5" id="KW-0547">Nucleotide-binding</keyword>
<evidence type="ECO:0000256" key="8">
    <source>
        <dbReference type="ARBA" id="ARBA00023136"/>
    </source>
</evidence>
<evidence type="ECO:0000256" key="7">
    <source>
        <dbReference type="ARBA" id="ARBA00022989"/>
    </source>
</evidence>
<keyword evidence="6" id="KW-0067">ATP-binding</keyword>
<dbReference type="InterPro" id="IPR030189">
    <property type="entry name" value="UPS_plant"/>
</dbReference>
<protein>
    <submittedName>
        <fullName evidence="10">Uncharacterized protein</fullName>
    </submittedName>
</protein>
<evidence type="ECO:0000256" key="9">
    <source>
        <dbReference type="SAM" id="Phobius"/>
    </source>
</evidence>
<evidence type="ECO:0000256" key="2">
    <source>
        <dbReference type="ARBA" id="ARBA00005931"/>
    </source>
</evidence>
<comment type="subcellular location">
    <subcellularLocation>
        <location evidence="1">Membrane</location>
        <topology evidence="1">Multi-pass membrane protein</topology>
    </subcellularLocation>
</comment>
<feature type="transmembrane region" description="Helical" evidence="9">
    <location>
        <begin position="115"/>
        <end position="136"/>
    </location>
</feature>
<dbReference type="Pfam" id="PF07168">
    <property type="entry name" value="Ureide_permease"/>
    <property type="match status" value="1"/>
</dbReference>
<proteinExistence type="inferred from homology"/>
<comment type="caution">
    <text evidence="10">The sequence shown here is derived from an EMBL/GenBank/DDBJ whole genome shotgun (WGS) entry which is preliminary data.</text>
</comment>
<keyword evidence="7 9" id="KW-1133">Transmembrane helix</keyword>
<keyword evidence="4 9" id="KW-0812">Transmembrane</keyword>
<evidence type="ECO:0000256" key="6">
    <source>
        <dbReference type="ARBA" id="ARBA00022840"/>
    </source>
</evidence>
<dbReference type="EMBL" id="JAYDYQ010002688">
    <property type="protein sequence ID" value="KAK4477576.1"/>
    <property type="molecule type" value="Genomic_DNA"/>
</dbReference>
<name>A0ABR0CM90_9LAMI</name>
<feature type="transmembrane region" description="Helical" evidence="9">
    <location>
        <begin position="74"/>
        <end position="95"/>
    </location>
</feature>